<organism evidence="4">
    <name type="scientific">plant metagenome</name>
    <dbReference type="NCBI Taxonomy" id="1297885"/>
    <lineage>
        <taxon>unclassified sequences</taxon>
        <taxon>metagenomes</taxon>
        <taxon>organismal metagenomes</taxon>
    </lineage>
</organism>
<feature type="compositionally biased region" description="Basic and acidic residues" evidence="1">
    <location>
        <begin position="27"/>
        <end position="41"/>
    </location>
</feature>
<evidence type="ECO:0000313" key="4">
    <source>
        <dbReference type="EMBL" id="VFR67685.1"/>
    </source>
</evidence>
<dbReference type="EMBL" id="CAADIM010000010">
    <property type="protein sequence ID" value="VFR67685.1"/>
    <property type="molecule type" value="Genomic_DNA"/>
</dbReference>
<reference evidence="4" key="1">
    <citation type="submission" date="2019-03" db="EMBL/GenBank/DDBJ databases">
        <authorList>
            <person name="Danneels B."/>
        </authorList>
    </citation>
    <scope>NUCLEOTIDE SEQUENCE</scope>
</reference>
<proteinExistence type="predicted"/>
<evidence type="ECO:0000313" key="2">
    <source>
        <dbReference type="EMBL" id="VFR35404.1"/>
    </source>
</evidence>
<dbReference type="EMBL" id="CAADIE010000003">
    <property type="protein sequence ID" value="VFR35404.1"/>
    <property type="molecule type" value="Genomic_DNA"/>
</dbReference>
<protein>
    <submittedName>
        <fullName evidence="4">Uncharacterized protein</fullName>
    </submittedName>
</protein>
<dbReference type="AlphaFoldDB" id="A0A484T237"/>
<feature type="region of interest" description="Disordered" evidence="1">
    <location>
        <begin position="27"/>
        <end position="69"/>
    </location>
</feature>
<name>A0A484T237_9ZZZZ</name>
<dbReference type="EMBL" id="CAADIH010000042">
    <property type="protein sequence ID" value="VFR52313.1"/>
    <property type="molecule type" value="Genomic_DNA"/>
</dbReference>
<gene>
    <name evidence="2" type="ORF">BER1_2104</name>
    <name evidence="3" type="ORF">BER2_2066</name>
    <name evidence="4" type="ORF">ISE1_1878</name>
    <name evidence="5" type="ORF">ISE2_1914</name>
</gene>
<evidence type="ECO:0000313" key="3">
    <source>
        <dbReference type="EMBL" id="VFR52313.1"/>
    </source>
</evidence>
<dbReference type="EMBL" id="CAADIN010000020">
    <property type="protein sequence ID" value="VFR92210.1"/>
    <property type="molecule type" value="Genomic_DNA"/>
</dbReference>
<evidence type="ECO:0000313" key="5">
    <source>
        <dbReference type="EMBL" id="VFR92210.1"/>
    </source>
</evidence>
<evidence type="ECO:0000256" key="1">
    <source>
        <dbReference type="SAM" id="MobiDB-lite"/>
    </source>
</evidence>
<accession>A0A484T237</accession>
<sequence length="88" mass="9378">MGANELEHGVSGLGRLACRRKCDTRCGKMKKGEPDSPRIHETPGATGRGAESLSLCEGRESGKGKRRAGPLRYPCACQPPFSPSRPLA</sequence>